<comment type="caution">
    <text evidence="1">The sequence shown here is derived from an EMBL/GenBank/DDBJ whole genome shotgun (WGS) entry which is preliminary data.</text>
</comment>
<organism evidence="1 2">
    <name type="scientific">Loktanella gaetbuli</name>
    <dbReference type="NCBI Taxonomy" id="2881335"/>
    <lineage>
        <taxon>Bacteria</taxon>
        <taxon>Pseudomonadati</taxon>
        <taxon>Pseudomonadota</taxon>
        <taxon>Alphaproteobacteria</taxon>
        <taxon>Rhodobacterales</taxon>
        <taxon>Roseobacteraceae</taxon>
        <taxon>Loktanella</taxon>
    </lineage>
</organism>
<sequence>MSADTGCARDMLVHTADGSWYYRGPGLNGFMPPMMLSNPGTGALKVWVGTQDNRSCRVRMEFLTLLR</sequence>
<dbReference type="RefSeq" id="WP_226746905.1">
    <property type="nucleotide sequence ID" value="NZ_JAJATZ010000001.1"/>
</dbReference>
<reference evidence="1" key="1">
    <citation type="submission" date="2021-10" db="EMBL/GenBank/DDBJ databases">
        <title>Loktanella gaetbuli sp. nov., isolated from a tidal flat.</title>
        <authorList>
            <person name="Park S."/>
            <person name="Yoon J.-H."/>
        </authorList>
    </citation>
    <scope>NUCLEOTIDE SEQUENCE</scope>
    <source>
        <strain evidence="1">TSTF-M6</strain>
    </source>
</reference>
<protein>
    <submittedName>
        <fullName evidence="1">Uncharacterized protein</fullName>
    </submittedName>
</protein>
<accession>A0ABS8BQ24</accession>
<evidence type="ECO:0000313" key="2">
    <source>
        <dbReference type="Proteomes" id="UP001138961"/>
    </source>
</evidence>
<keyword evidence="2" id="KW-1185">Reference proteome</keyword>
<dbReference type="EMBL" id="JAJATZ010000001">
    <property type="protein sequence ID" value="MCB5197822.1"/>
    <property type="molecule type" value="Genomic_DNA"/>
</dbReference>
<proteinExistence type="predicted"/>
<dbReference type="Proteomes" id="UP001138961">
    <property type="component" value="Unassembled WGS sequence"/>
</dbReference>
<gene>
    <name evidence="1" type="ORF">LGQ03_01070</name>
</gene>
<name>A0ABS8BQ24_9RHOB</name>
<evidence type="ECO:0000313" key="1">
    <source>
        <dbReference type="EMBL" id="MCB5197822.1"/>
    </source>
</evidence>